<name>A0ABP8HDP0_9SPHI</name>
<dbReference type="EMBL" id="BAABFT010000019">
    <property type="protein sequence ID" value="GAA4337835.1"/>
    <property type="molecule type" value="Genomic_DNA"/>
</dbReference>
<feature type="domain" description="TauD/TfdA-like" evidence="2">
    <location>
        <begin position="54"/>
        <end position="232"/>
    </location>
</feature>
<reference evidence="4" key="1">
    <citation type="journal article" date="2019" name="Int. J. Syst. Evol. Microbiol.">
        <title>The Global Catalogue of Microorganisms (GCM) 10K type strain sequencing project: providing services to taxonomists for standard genome sequencing and annotation.</title>
        <authorList>
            <consortium name="The Broad Institute Genomics Platform"/>
            <consortium name="The Broad Institute Genome Sequencing Center for Infectious Disease"/>
            <person name="Wu L."/>
            <person name="Ma J."/>
        </authorList>
    </citation>
    <scope>NUCLEOTIDE SEQUENCE [LARGE SCALE GENOMIC DNA]</scope>
    <source>
        <strain evidence="4">JCM 17705</strain>
    </source>
</reference>
<dbReference type="Proteomes" id="UP001500582">
    <property type="component" value="Unassembled WGS sequence"/>
</dbReference>
<dbReference type="Pfam" id="PF02668">
    <property type="entry name" value="TauD"/>
    <property type="match status" value="1"/>
</dbReference>
<evidence type="ECO:0000256" key="1">
    <source>
        <dbReference type="ARBA" id="ARBA00023002"/>
    </source>
</evidence>
<evidence type="ECO:0000313" key="4">
    <source>
        <dbReference type="Proteomes" id="UP001500582"/>
    </source>
</evidence>
<accession>A0ABP8HDP0</accession>
<gene>
    <name evidence="3" type="ORF">GCM10023149_47500</name>
</gene>
<evidence type="ECO:0000259" key="2">
    <source>
        <dbReference type="Pfam" id="PF02668"/>
    </source>
</evidence>
<keyword evidence="1" id="KW-0560">Oxidoreductase</keyword>
<protein>
    <recommendedName>
        <fullName evidence="2">TauD/TfdA-like domain-containing protein</fullName>
    </recommendedName>
</protein>
<dbReference type="Gene3D" id="3.60.130.10">
    <property type="entry name" value="Clavaminate synthase-like"/>
    <property type="match status" value="1"/>
</dbReference>
<keyword evidence="4" id="KW-1185">Reference proteome</keyword>
<evidence type="ECO:0000313" key="3">
    <source>
        <dbReference type="EMBL" id="GAA4337835.1"/>
    </source>
</evidence>
<dbReference type="SUPFAM" id="SSF51197">
    <property type="entry name" value="Clavaminate synthase-like"/>
    <property type="match status" value="1"/>
</dbReference>
<dbReference type="InterPro" id="IPR042098">
    <property type="entry name" value="TauD-like_sf"/>
</dbReference>
<proteinExistence type="predicted"/>
<organism evidence="3 4">
    <name type="scientific">Mucilaginibacter gynuensis</name>
    <dbReference type="NCBI Taxonomy" id="1302236"/>
    <lineage>
        <taxon>Bacteria</taxon>
        <taxon>Pseudomonadati</taxon>
        <taxon>Bacteroidota</taxon>
        <taxon>Sphingobacteriia</taxon>
        <taxon>Sphingobacteriales</taxon>
        <taxon>Sphingobacteriaceae</taxon>
        <taxon>Mucilaginibacter</taxon>
    </lineage>
</organism>
<comment type="caution">
    <text evidence="3">The sequence shown here is derived from an EMBL/GenBank/DDBJ whole genome shotgun (WGS) entry which is preliminary data.</text>
</comment>
<sequence length="237" mass="27417">MLTTVELLQRINEIDTSSSGYFGSFKVNFNHIEFLNKISLHTMFKIVDSNDGKITIIQDSGVESADYSKTSGFFDFHADGLQYENDTPSLVLFYCKNQGVQINHTAFFDTKHFETLIENDIDLLSKLSVVFVDRMGRERENSLLQNHKWTGDICLTLGDRAFLKPRNNLDKSKIPSLREISRISEKIFKTINDVTCHVHKWKNNDLIIFDNQKYLHSRVGMGIDKKRELIRICLDKC</sequence>
<dbReference type="InterPro" id="IPR003819">
    <property type="entry name" value="TauD/TfdA-like"/>
</dbReference>